<dbReference type="GO" id="GO:0005829">
    <property type="term" value="C:cytosol"/>
    <property type="evidence" value="ECO:0007669"/>
    <property type="project" value="TreeGrafter"/>
</dbReference>
<feature type="domain" description="NADP-dependent oxidoreductase" evidence="2">
    <location>
        <begin position="23"/>
        <end position="197"/>
    </location>
</feature>
<reference evidence="3" key="1">
    <citation type="submission" date="2018-05" db="EMBL/GenBank/DDBJ databases">
        <authorList>
            <person name="Lanie J.A."/>
            <person name="Ng W.-L."/>
            <person name="Kazmierczak K.M."/>
            <person name="Andrzejewski T.M."/>
            <person name="Davidsen T.M."/>
            <person name="Wayne K.J."/>
            <person name="Tettelin H."/>
            <person name="Glass J.I."/>
            <person name="Rusch D."/>
            <person name="Podicherti R."/>
            <person name="Tsui H.-C.T."/>
            <person name="Winkler M.E."/>
        </authorList>
    </citation>
    <scope>NUCLEOTIDE SEQUENCE</scope>
</reference>
<dbReference type="AlphaFoldDB" id="A0A382WGH8"/>
<dbReference type="InterPro" id="IPR050523">
    <property type="entry name" value="AKR_Detox_Biosynth"/>
</dbReference>
<proteinExistence type="predicted"/>
<dbReference type="InterPro" id="IPR036812">
    <property type="entry name" value="NAD(P)_OxRdtase_dom_sf"/>
</dbReference>
<dbReference type="PANTHER" id="PTHR43364">
    <property type="entry name" value="NADH-SPECIFIC METHYLGLYOXAL REDUCTASE-RELATED"/>
    <property type="match status" value="1"/>
</dbReference>
<dbReference type="PROSITE" id="PS00062">
    <property type="entry name" value="ALDOKETO_REDUCTASE_2"/>
    <property type="match status" value="1"/>
</dbReference>
<sequence length="197" mass="22290">MSIEYVNFGTAGVKVSRMALGLGFRGQFDRDDAKSVVLQALDSGINLIDCANVYGFMDDRRNIGSSEEVLGQALKGRRDDVVITSKVFSPIGEGPNDRGSSRFHVMREIERSLKRLQTDHVDVYIFHGVDDMSLFEEQFRAMETLIQQGKIRYVGVSNFQAWQVVQALQVQRRINAQPLIAVQNPYSLMNRTQEDEL</sequence>
<dbReference type="Gene3D" id="3.20.20.100">
    <property type="entry name" value="NADP-dependent oxidoreductase domain"/>
    <property type="match status" value="1"/>
</dbReference>
<protein>
    <recommendedName>
        <fullName evidence="2">NADP-dependent oxidoreductase domain-containing protein</fullName>
    </recommendedName>
</protein>
<dbReference type="SUPFAM" id="SSF51430">
    <property type="entry name" value="NAD(P)-linked oxidoreductase"/>
    <property type="match status" value="1"/>
</dbReference>
<evidence type="ECO:0000256" key="1">
    <source>
        <dbReference type="ARBA" id="ARBA00023002"/>
    </source>
</evidence>
<dbReference type="GO" id="GO:0016491">
    <property type="term" value="F:oxidoreductase activity"/>
    <property type="evidence" value="ECO:0007669"/>
    <property type="project" value="UniProtKB-KW"/>
</dbReference>
<name>A0A382WGH8_9ZZZZ</name>
<dbReference type="Pfam" id="PF00248">
    <property type="entry name" value="Aldo_ket_red"/>
    <property type="match status" value="1"/>
</dbReference>
<dbReference type="InterPro" id="IPR018170">
    <property type="entry name" value="Aldo/ket_reductase_CS"/>
</dbReference>
<accession>A0A382WGH8</accession>
<dbReference type="InterPro" id="IPR023210">
    <property type="entry name" value="NADP_OxRdtase_dom"/>
</dbReference>
<dbReference type="EMBL" id="UINC01159380">
    <property type="protein sequence ID" value="SVD57435.1"/>
    <property type="molecule type" value="Genomic_DNA"/>
</dbReference>
<dbReference type="PANTHER" id="PTHR43364:SF4">
    <property type="entry name" value="NAD(P)-LINKED OXIDOREDUCTASE SUPERFAMILY PROTEIN"/>
    <property type="match status" value="1"/>
</dbReference>
<keyword evidence="1" id="KW-0560">Oxidoreductase</keyword>
<organism evidence="3">
    <name type="scientific">marine metagenome</name>
    <dbReference type="NCBI Taxonomy" id="408172"/>
    <lineage>
        <taxon>unclassified sequences</taxon>
        <taxon>metagenomes</taxon>
        <taxon>ecological metagenomes</taxon>
    </lineage>
</organism>
<evidence type="ECO:0000259" key="2">
    <source>
        <dbReference type="Pfam" id="PF00248"/>
    </source>
</evidence>
<feature type="non-terminal residue" evidence="3">
    <location>
        <position position="197"/>
    </location>
</feature>
<gene>
    <name evidence="3" type="ORF">METZ01_LOCUS410289</name>
</gene>
<evidence type="ECO:0000313" key="3">
    <source>
        <dbReference type="EMBL" id="SVD57435.1"/>
    </source>
</evidence>